<evidence type="ECO:0000256" key="6">
    <source>
        <dbReference type="ARBA" id="ARBA00022843"/>
    </source>
</evidence>
<dbReference type="SUPFAM" id="SSF54928">
    <property type="entry name" value="RNA-binding domain, RBD"/>
    <property type="match status" value="1"/>
</dbReference>
<evidence type="ECO:0000256" key="14">
    <source>
        <dbReference type="SAM" id="MobiDB-lite"/>
    </source>
</evidence>
<keyword evidence="6" id="KW-0832">Ubl conjugation</keyword>
<keyword evidence="2" id="KW-0488">Methylation</keyword>
<evidence type="ECO:0000256" key="7">
    <source>
        <dbReference type="ARBA" id="ARBA00022884"/>
    </source>
</evidence>
<dbReference type="InterPro" id="IPR000504">
    <property type="entry name" value="RRM_dom"/>
</dbReference>
<dbReference type="GO" id="GO:0003723">
    <property type="term" value="F:RNA binding"/>
    <property type="evidence" value="ECO:0007669"/>
    <property type="project" value="UniProtKB-UniRule"/>
</dbReference>
<keyword evidence="7 13" id="KW-0694">RNA-binding</keyword>
<evidence type="ECO:0000256" key="10">
    <source>
        <dbReference type="ARBA" id="ARBA00023125"/>
    </source>
</evidence>
<accession>A0A0L8G3W4</accession>
<reference evidence="17" key="1">
    <citation type="submission" date="2015-07" db="EMBL/GenBank/DDBJ databases">
        <title>MeaNS - Measles Nucleotide Surveillance Program.</title>
        <authorList>
            <person name="Tran T."/>
            <person name="Druce J."/>
        </authorList>
    </citation>
    <scope>NUCLEOTIDE SEQUENCE</scope>
    <source>
        <strain evidence="17">UCB-OBI-ISO-001</strain>
        <tissue evidence="17">Gonad</tissue>
    </source>
</reference>
<evidence type="ECO:0000256" key="4">
    <source>
        <dbReference type="ARBA" id="ARBA00022499"/>
    </source>
</evidence>
<dbReference type="GO" id="GO:0050684">
    <property type="term" value="P:regulation of mRNA processing"/>
    <property type="evidence" value="ECO:0007669"/>
    <property type="project" value="TreeGrafter"/>
</dbReference>
<evidence type="ECO:0000256" key="13">
    <source>
        <dbReference type="PROSITE-ProRule" id="PRU00176"/>
    </source>
</evidence>
<keyword evidence="9" id="KW-0805">Transcription regulation</keyword>
<dbReference type="Pfam" id="PF00076">
    <property type="entry name" value="RRM_1"/>
    <property type="match status" value="1"/>
</dbReference>
<dbReference type="GO" id="GO:0043565">
    <property type="term" value="F:sequence-specific DNA binding"/>
    <property type="evidence" value="ECO:0007669"/>
    <property type="project" value="TreeGrafter"/>
</dbReference>
<dbReference type="GO" id="GO:0006357">
    <property type="term" value="P:regulation of transcription by RNA polymerase II"/>
    <property type="evidence" value="ECO:0007669"/>
    <property type="project" value="TreeGrafter"/>
</dbReference>
<evidence type="ECO:0000259" key="16">
    <source>
        <dbReference type="PROSITE" id="PS50800"/>
    </source>
</evidence>
<keyword evidence="5" id="KW-0597">Phosphoprotein</keyword>
<keyword evidence="12" id="KW-0539">Nucleus</keyword>
<dbReference type="SUPFAM" id="SSF68906">
    <property type="entry name" value="SAP domain"/>
    <property type="match status" value="1"/>
</dbReference>
<feature type="domain" description="RRM" evidence="15">
    <location>
        <begin position="98"/>
        <end position="176"/>
    </location>
</feature>
<evidence type="ECO:0000259" key="15">
    <source>
        <dbReference type="PROSITE" id="PS50102"/>
    </source>
</evidence>
<dbReference type="SMART" id="SM00513">
    <property type="entry name" value="SAP"/>
    <property type="match status" value="1"/>
</dbReference>
<dbReference type="PROSITE" id="PS50800">
    <property type="entry name" value="SAP"/>
    <property type="match status" value="1"/>
</dbReference>
<feature type="region of interest" description="Disordered" evidence="14">
    <location>
        <begin position="173"/>
        <end position="200"/>
    </location>
</feature>
<keyword evidence="11" id="KW-0804">Transcription</keyword>
<protein>
    <recommendedName>
        <fullName evidence="18">Scaffold attachment factor B2</fullName>
    </recommendedName>
</protein>
<dbReference type="AlphaFoldDB" id="A0A0L8G3W4"/>
<dbReference type="InterPro" id="IPR035979">
    <property type="entry name" value="RBD_domain_sf"/>
</dbReference>
<dbReference type="PANTHER" id="PTHR15683:SF8">
    <property type="entry name" value="SCAFFOLD ATTACHMENT FACTOR B, ISOFORM B"/>
    <property type="match status" value="1"/>
</dbReference>
<evidence type="ECO:0000256" key="9">
    <source>
        <dbReference type="ARBA" id="ARBA00023015"/>
    </source>
</evidence>
<dbReference type="InterPro" id="IPR012677">
    <property type="entry name" value="Nucleotide-bd_a/b_plait_sf"/>
</dbReference>
<dbReference type="InterPro" id="IPR003034">
    <property type="entry name" value="SAP_dom"/>
</dbReference>
<feature type="compositionally biased region" description="Basic and acidic residues" evidence="14">
    <location>
        <begin position="187"/>
        <end position="200"/>
    </location>
</feature>
<evidence type="ECO:0000256" key="12">
    <source>
        <dbReference type="ARBA" id="ARBA00023242"/>
    </source>
</evidence>
<evidence type="ECO:0000256" key="1">
    <source>
        <dbReference type="ARBA" id="ARBA00004123"/>
    </source>
</evidence>
<dbReference type="Pfam" id="PF02037">
    <property type="entry name" value="SAP"/>
    <property type="match status" value="1"/>
</dbReference>
<dbReference type="CDD" id="cd12679">
    <property type="entry name" value="RRM_SAFB1_SAFB2"/>
    <property type="match status" value="1"/>
</dbReference>
<dbReference type="PROSITE" id="PS50102">
    <property type="entry name" value="RRM"/>
    <property type="match status" value="1"/>
</dbReference>
<dbReference type="InterPro" id="IPR051738">
    <property type="entry name" value="SAF_Modulators"/>
</dbReference>
<dbReference type="EMBL" id="KQ424114">
    <property type="protein sequence ID" value="KOF71549.1"/>
    <property type="molecule type" value="Genomic_DNA"/>
</dbReference>
<feature type="non-terminal residue" evidence="17">
    <location>
        <position position="1"/>
    </location>
</feature>
<keyword evidence="3" id="KW-0678">Repressor</keyword>
<evidence type="ECO:0000256" key="2">
    <source>
        <dbReference type="ARBA" id="ARBA00022481"/>
    </source>
</evidence>
<dbReference type="PANTHER" id="PTHR15683">
    <property type="entry name" value="SCAFFOLD ATTACHMENT FACTOR B-RELATED"/>
    <property type="match status" value="1"/>
</dbReference>
<evidence type="ECO:0000256" key="8">
    <source>
        <dbReference type="ARBA" id="ARBA00022990"/>
    </source>
</evidence>
<dbReference type="OrthoDB" id="79455at2759"/>
<comment type="subcellular location">
    <subcellularLocation>
        <location evidence="1">Nucleus</location>
    </subcellularLocation>
</comment>
<feature type="non-terminal residue" evidence="17">
    <location>
        <position position="200"/>
    </location>
</feature>
<feature type="domain" description="SAP" evidence="16">
    <location>
        <begin position="10"/>
        <end position="44"/>
    </location>
</feature>
<dbReference type="InterPro" id="IPR036361">
    <property type="entry name" value="SAP_dom_sf"/>
</dbReference>
<proteinExistence type="predicted"/>
<gene>
    <name evidence="17" type="ORF">OCBIM_22000913mg</name>
</gene>
<dbReference type="Gene3D" id="1.10.720.30">
    <property type="entry name" value="SAP domain"/>
    <property type="match status" value="1"/>
</dbReference>
<evidence type="ECO:0000313" key="17">
    <source>
        <dbReference type="EMBL" id="KOF71549.1"/>
    </source>
</evidence>
<evidence type="ECO:0000256" key="3">
    <source>
        <dbReference type="ARBA" id="ARBA00022491"/>
    </source>
</evidence>
<evidence type="ECO:0000256" key="11">
    <source>
        <dbReference type="ARBA" id="ARBA00023163"/>
    </source>
</evidence>
<dbReference type="InterPro" id="IPR034781">
    <property type="entry name" value="SAFB1_2_RBD"/>
</dbReference>
<keyword evidence="8" id="KW-0007">Acetylation</keyword>
<organism evidence="17">
    <name type="scientific">Octopus bimaculoides</name>
    <name type="common">California two-spotted octopus</name>
    <dbReference type="NCBI Taxonomy" id="37653"/>
    <lineage>
        <taxon>Eukaryota</taxon>
        <taxon>Metazoa</taxon>
        <taxon>Spiralia</taxon>
        <taxon>Lophotrochozoa</taxon>
        <taxon>Mollusca</taxon>
        <taxon>Cephalopoda</taxon>
        <taxon>Coleoidea</taxon>
        <taxon>Octopodiformes</taxon>
        <taxon>Octopoda</taxon>
        <taxon>Incirrata</taxon>
        <taxon>Octopodidae</taxon>
        <taxon>Octopus</taxon>
    </lineage>
</organism>
<evidence type="ECO:0008006" key="18">
    <source>
        <dbReference type="Google" id="ProtNLM"/>
    </source>
</evidence>
<dbReference type="Gene3D" id="3.30.70.330">
    <property type="match status" value="1"/>
</dbReference>
<dbReference type="GO" id="GO:0005634">
    <property type="term" value="C:nucleus"/>
    <property type="evidence" value="ECO:0007669"/>
    <property type="project" value="UniProtKB-SubCell"/>
</dbReference>
<keyword evidence="4" id="KW-1017">Isopeptide bond</keyword>
<evidence type="ECO:0000256" key="5">
    <source>
        <dbReference type="ARBA" id="ARBA00022553"/>
    </source>
</evidence>
<name>A0A0L8G3W4_OCTBM</name>
<keyword evidence="10" id="KW-0238">DNA-binding</keyword>
<dbReference type="SMART" id="SM00360">
    <property type="entry name" value="RRM"/>
    <property type="match status" value="1"/>
</dbReference>
<sequence length="200" mass="22199">INGDISSDKLIDLRSVDLRSELEKRGLDKTGVKAVLLERLEKVGEILMSDDLTEDRLLSSDTKPSDMLTDNTFDKDQFEELPISLDTDKDTCNDQSNRNLWISGLATSTRATDLKVLFTKYGKVVGAKVVTNARSPGARCYGFVTMSSSHEASKCIQHLNQTELHGQMISVERARKEPNTNAPVSKPGEKKVEKAEVKKD</sequence>
<dbReference type="STRING" id="37653.A0A0L8G3W4"/>